<accession>A0A6C0JTD7</accession>
<dbReference type="AlphaFoldDB" id="A0A6C0JTD7"/>
<organism evidence="1">
    <name type="scientific">viral metagenome</name>
    <dbReference type="NCBI Taxonomy" id="1070528"/>
    <lineage>
        <taxon>unclassified sequences</taxon>
        <taxon>metagenomes</taxon>
        <taxon>organismal metagenomes</taxon>
    </lineage>
</organism>
<reference evidence="1" key="1">
    <citation type="journal article" date="2020" name="Nature">
        <title>Giant virus diversity and host interactions through global metagenomics.</title>
        <authorList>
            <person name="Schulz F."/>
            <person name="Roux S."/>
            <person name="Paez-Espino D."/>
            <person name="Jungbluth S."/>
            <person name="Walsh D.A."/>
            <person name="Denef V.J."/>
            <person name="McMahon K.D."/>
            <person name="Konstantinidis K.T."/>
            <person name="Eloe-Fadrosh E.A."/>
            <person name="Kyrpides N.C."/>
            <person name="Woyke T."/>
        </authorList>
    </citation>
    <scope>NUCLEOTIDE SEQUENCE</scope>
    <source>
        <strain evidence="1">GVMAG-S-1064190-84</strain>
    </source>
</reference>
<dbReference type="EMBL" id="MN740701">
    <property type="protein sequence ID" value="QHU09012.1"/>
    <property type="molecule type" value="Genomic_DNA"/>
</dbReference>
<protein>
    <submittedName>
        <fullName evidence="1">Uncharacterized protein</fullName>
    </submittedName>
</protein>
<proteinExistence type="predicted"/>
<evidence type="ECO:0000313" key="1">
    <source>
        <dbReference type="EMBL" id="QHU09012.1"/>
    </source>
</evidence>
<name>A0A6C0JTD7_9ZZZZ</name>
<sequence>MDFIPLVTDEQRITFLRCVEPLCPDMKRVIWDMYLKTFEPELPPTPIKKMRDKIRIFLGDEEIFYQ</sequence>